<evidence type="ECO:0000313" key="23">
    <source>
        <dbReference type="Proteomes" id="UP000758603"/>
    </source>
</evidence>
<reference evidence="22" key="1">
    <citation type="journal article" date="2021" name="Nat. Commun.">
        <title>Genetic determinants of endophytism in the Arabidopsis root mycobiome.</title>
        <authorList>
            <person name="Mesny F."/>
            <person name="Miyauchi S."/>
            <person name="Thiergart T."/>
            <person name="Pickel B."/>
            <person name="Atanasova L."/>
            <person name="Karlsson M."/>
            <person name="Huettel B."/>
            <person name="Barry K.W."/>
            <person name="Haridas S."/>
            <person name="Chen C."/>
            <person name="Bauer D."/>
            <person name="Andreopoulos W."/>
            <person name="Pangilinan J."/>
            <person name="LaButti K."/>
            <person name="Riley R."/>
            <person name="Lipzen A."/>
            <person name="Clum A."/>
            <person name="Drula E."/>
            <person name="Henrissat B."/>
            <person name="Kohler A."/>
            <person name="Grigoriev I.V."/>
            <person name="Martin F.M."/>
            <person name="Hacquard S."/>
        </authorList>
    </citation>
    <scope>NUCLEOTIDE SEQUENCE</scope>
    <source>
        <strain evidence="22">MPI-SDFR-AT-0073</strain>
    </source>
</reference>
<dbReference type="EMBL" id="JAGPXC010000004">
    <property type="protein sequence ID" value="KAH6654766.1"/>
    <property type="molecule type" value="Genomic_DNA"/>
</dbReference>
<dbReference type="OrthoDB" id="4504960at2759"/>
<evidence type="ECO:0000256" key="19">
    <source>
        <dbReference type="SAM" id="Phobius"/>
    </source>
</evidence>
<dbReference type="GO" id="GO:0007034">
    <property type="term" value="P:vacuolar transport"/>
    <property type="evidence" value="ECO:0007669"/>
    <property type="project" value="TreeGrafter"/>
</dbReference>
<keyword evidence="7" id="KW-0813">Transport</keyword>
<dbReference type="InterPro" id="IPR044865">
    <property type="entry name" value="MRH_dom"/>
</dbReference>
<dbReference type="GO" id="GO:0034045">
    <property type="term" value="C:phagophore assembly site membrane"/>
    <property type="evidence" value="ECO:0007669"/>
    <property type="project" value="UniProtKB-SubCell"/>
</dbReference>
<keyword evidence="13" id="KW-0333">Golgi apparatus</keyword>
<keyword evidence="14" id="KW-0496">Mitochondrion</keyword>
<evidence type="ECO:0000256" key="11">
    <source>
        <dbReference type="ARBA" id="ARBA00022989"/>
    </source>
</evidence>
<sequence length="362" mass="39216">MRLSSSPATTLLAVLSLAGSTIAAAADADKTTTAEACTATNTKSGSFFDLRPDIAQKAPKDGSKLKSGVPSKDYKANGYDYGYNFTLNICGPVVEEVDNVRGDISQEHWKNISAYYQTKGDIYSLGFSNGDLKPRGRKLVLQYTGGSTCGQAAKRNVDTVVDKRNNVHNGATYKYSDYEDDEERSVQSSAAKAAKATKESDSSKQRKSATISFLCDRDPTAASAAVSFVGTDPDECAYFFEVRSSHACAGAEPHTPGSVGPGAVFGIILVIAILVYFGGGVMYQRNVANQRGWRQLPNYSLWAGIWSFVSDIFIAVTSSCGRVFGNSRGYHHLSGSPSITRQSRDRDAENRLIDQYDEEWDD</sequence>
<evidence type="ECO:0000256" key="5">
    <source>
        <dbReference type="ARBA" id="ARBA00005363"/>
    </source>
</evidence>
<evidence type="ECO:0000256" key="8">
    <source>
        <dbReference type="ARBA" id="ARBA00022692"/>
    </source>
</evidence>
<accession>A0A9P8UMH4</accession>
<feature type="region of interest" description="Disordered" evidence="18">
    <location>
        <begin position="172"/>
        <end position="203"/>
    </location>
</feature>
<evidence type="ECO:0000256" key="1">
    <source>
        <dbReference type="ARBA" id="ARBA00004304"/>
    </source>
</evidence>
<evidence type="ECO:0000256" key="4">
    <source>
        <dbReference type="ARBA" id="ARBA00004614"/>
    </source>
</evidence>
<dbReference type="SUPFAM" id="SSF50911">
    <property type="entry name" value="Mannose 6-phosphate receptor domain"/>
    <property type="match status" value="1"/>
</dbReference>
<feature type="chain" id="PRO_5040347290" description="Autophagy-related protein 27" evidence="20">
    <location>
        <begin position="24"/>
        <end position="362"/>
    </location>
</feature>
<dbReference type="PANTHER" id="PTHR15071:SF0">
    <property type="entry name" value="MANNOSE 6-PHOSPHATE RECEPTOR-LIKE PROTEIN 1"/>
    <property type="match status" value="1"/>
</dbReference>
<evidence type="ECO:0000256" key="9">
    <source>
        <dbReference type="ARBA" id="ARBA00022729"/>
    </source>
</evidence>
<comment type="subcellular location">
    <subcellularLocation>
        <location evidence="2">Cytoplasmic vesicle membrane</location>
        <topology evidence="2">Single-pass type I membrane protein</topology>
    </subcellularLocation>
    <subcellularLocation>
        <location evidence="4">Golgi apparatus membrane</location>
        <topology evidence="4">Single-pass type I membrane protein</topology>
    </subcellularLocation>
    <subcellularLocation>
        <location evidence="1">Mitochondrion membrane</location>
        <topology evidence="1">Single-pass membrane protein</topology>
    </subcellularLocation>
    <subcellularLocation>
        <location evidence="3">Preautophagosomal structure membrane</location>
        <topology evidence="3">Single-pass type I membrane protein</topology>
    </subcellularLocation>
</comment>
<keyword evidence="12" id="KW-0072">Autophagy</keyword>
<evidence type="ECO:0000256" key="3">
    <source>
        <dbReference type="ARBA" id="ARBA00004472"/>
    </source>
</evidence>
<evidence type="ECO:0000256" key="16">
    <source>
        <dbReference type="ARBA" id="ARBA00023157"/>
    </source>
</evidence>
<keyword evidence="23" id="KW-1185">Reference proteome</keyword>
<feature type="transmembrane region" description="Helical" evidence="19">
    <location>
        <begin position="263"/>
        <end position="284"/>
    </location>
</feature>
<dbReference type="GO" id="GO:0000139">
    <property type="term" value="C:Golgi membrane"/>
    <property type="evidence" value="ECO:0007669"/>
    <property type="project" value="UniProtKB-SubCell"/>
</dbReference>
<name>A0A9P8UMH4_9PEZI</name>
<dbReference type="Proteomes" id="UP000758603">
    <property type="component" value="Unassembled WGS sequence"/>
</dbReference>
<comment type="caution">
    <text evidence="22">The sequence shown here is derived from an EMBL/GenBank/DDBJ whole genome shotgun (WGS) entry which is preliminary data.</text>
</comment>
<evidence type="ECO:0000256" key="12">
    <source>
        <dbReference type="ARBA" id="ARBA00023006"/>
    </source>
</evidence>
<dbReference type="InterPro" id="IPR018939">
    <property type="entry name" value="Autophagy-rel_prot_27"/>
</dbReference>
<keyword evidence="17" id="KW-0968">Cytoplasmic vesicle</keyword>
<keyword evidence="10" id="KW-0653">Protein transport</keyword>
<evidence type="ECO:0000256" key="6">
    <source>
        <dbReference type="ARBA" id="ARBA00013776"/>
    </source>
</evidence>
<feature type="signal peptide" evidence="20">
    <location>
        <begin position="1"/>
        <end position="23"/>
    </location>
</feature>
<keyword evidence="16" id="KW-1015">Disulfide bond</keyword>
<evidence type="ECO:0000259" key="21">
    <source>
        <dbReference type="PROSITE" id="PS51914"/>
    </source>
</evidence>
<protein>
    <recommendedName>
        <fullName evidence="6">Autophagy-related protein 27</fullName>
    </recommendedName>
</protein>
<dbReference type="RefSeq" id="XP_045959036.1">
    <property type="nucleotide sequence ID" value="XM_046100102.1"/>
</dbReference>
<evidence type="ECO:0000256" key="15">
    <source>
        <dbReference type="ARBA" id="ARBA00023136"/>
    </source>
</evidence>
<evidence type="ECO:0000256" key="18">
    <source>
        <dbReference type="SAM" id="MobiDB-lite"/>
    </source>
</evidence>
<keyword evidence="9 20" id="KW-0732">Signal</keyword>
<dbReference type="GO" id="GO:0015031">
    <property type="term" value="P:protein transport"/>
    <property type="evidence" value="ECO:0007669"/>
    <property type="project" value="UniProtKB-KW"/>
</dbReference>
<keyword evidence="11 19" id="KW-1133">Transmembrane helix</keyword>
<evidence type="ECO:0000256" key="13">
    <source>
        <dbReference type="ARBA" id="ARBA00023034"/>
    </source>
</evidence>
<gene>
    <name evidence="22" type="ORF">BKA67DRAFT_536065</name>
</gene>
<proteinExistence type="inferred from homology"/>
<evidence type="ECO:0000313" key="22">
    <source>
        <dbReference type="EMBL" id="KAH6654766.1"/>
    </source>
</evidence>
<dbReference type="GO" id="GO:0006914">
    <property type="term" value="P:autophagy"/>
    <property type="evidence" value="ECO:0007669"/>
    <property type="project" value="UniProtKB-KW"/>
</dbReference>
<dbReference type="GO" id="GO:0010008">
    <property type="term" value="C:endosome membrane"/>
    <property type="evidence" value="ECO:0007669"/>
    <property type="project" value="UniProtKB-SubCell"/>
</dbReference>
<dbReference type="Gene3D" id="2.70.130.10">
    <property type="entry name" value="Mannose-6-phosphate receptor binding domain"/>
    <property type="match status" value="2"/>
</dbReference>
<evidence type="ECO:0000256" key="17">
    <source>
        <dbReference type="ARBA" id="ARBA00023329"/>
    </source>
</evidence>
<organism evidence="22 23">
    <name type="scientific">Truncatella angustata</name>
    <dbReference type="NCBI Taxonomy" id="152316"/>
    <lineage>
        <taxon>Eukaryota</taxon>
        <taxon>Fungi</taxon>
        <taxon>Dikarya</taxon>
        <taxon>Ascomycota</taxon>
        <taxon>Pezizomycotina</taxon>
        <taxon>Sordariomycetes</taxon>
        <taxon>Xylariomycetidae</taxon>
        <taxon>Amphisphaeriales</taxon>
        <taxon>Sporocadaceae</taxon>
        <taxon>Truncatella</taxon>
    </lineage>
</organism>
<keyword evidence="22" id="KW-0675">Receptor</keyword>
<evidence type="ECO:0000256" key="20">
    <source>
        <dbReference type="SAM" id="SignalP"/>
    </source>
</evidence>
<comment type="similarity">
    <text evidence="5">Belongs to the ATG27 family.</text>
</comment>
<evidence type="ECO:0000256" key="7">
    <source>
        <dbReference type="ARBA" id="ARBA00022448"/>
    </source>
</evidence>
<evidence type="ECO:0000256" key="2">
    <source>
        <dbReference type="ARBA" id="ARBA00004358"/>
    </source>
</evidence>
<dbReference type="GO" id="GO:0031966">
    <property type="term" value="C:mitochondrial membrane"/>
    <property type="evidence" value="ECO:0007669"/>
    <property type="project" value="UniProtKB-SubCell"/>
</dbReference>
<dbReference type="Pfam" id="PF09451">
    <property type="entry name" value="ATG27"/>
    <property type="match status" value="1"/>
</dbReference>
<dbReference type="InterPro" id="IPR009011">
    <property type="entry name" value="Man6P_isomerase_rcpt-bd_dom_sf"/>
</dbReference>
<evidence type="ECO:0000256" key="10">
    <source>
        <dbReference type="ARBA" id="ARBA00022927"/>
    </source>
</evidence>
<feature type="domain" description="MRH" evidence="21">
    <location>
        <begin position="35"/>
        <end position="250"/>
    </location>
</feature>
<keyword evidence="8 19" id="KW-0812">Transmembrane</keyword>
<dbReference type="PANTHER" id="PTHR15071">
    <property type="entry name" value="MANNOSE-6-PHOSPHATE RECEPTOR FAMILY MEMBER"/>
    <property type="match status" value="1"/>
</dbReference>
<dbReference type="GO" id="GO:0005770">
    <property type="term" value="C:late endosome"/>
    <property type="evidence" value="ECO:0007669"/>
    <property type="project" value="TreeGrafter"/>
</dbReference>
<dbReference type="PROSITE" id="PS51914">
    <property type="entry name" value="MRH"/>
    <property type="match status" value="1"/>
</dbReference>
<keyword evidence="15 19" id="KW-0472">Membrane</keyword>
<dbReference type="AlphaFoldDB" id="A0A9P8UMH4"/>
<dbReference type="GeneID" id="70128994"/>
<evidence type="ECO:0000256" key="14">
    <source>
        <dbReference type="ARBA" id="ARBA00023128"/>
    </source>
</evidence>